<proteinExistence type="predicted"/>
<dbReference type="Pfam" id="PF20172">
    <property type="entry name" value="DUF6538"/>
    <property type="match status" value="1"/>
</dbReference>
<sequence>MPKTASDRVALRGRVFYYVRRVPRRFEQVDKRGIVFVSLHTEDRRQAEEAAITAERELEALWVSLAAQGDPDAWKRYQAAMERARLEGFAYRSPIQIRDEHVSSIVDRMRSLAGREDDRSAAAAIAGLEPKPEIPISKAMELYFGFSAGELLGKRDDQVRRWKNPRNLALSEFQQCIGGDLEITALTREHARMFRDMWLKRIREGGYGRNSMNKQISHMSRMLHVVSEEMKLGLDPIFAKLSVSEKKRSRPPFDRKWVEEKILAVGALDGLNLEARVALLVCMETGMGAEEVSSLRPATIHLKAPVPYVSVVSREGAEQKTEYRPRDIPLVGIALKAMKLCPAGVTRYYDKNASLSGVINKFLRENHLLQSEDHSLYSFRHSFQDRLTDAEAPDRVQADLMGHKYVREKYGKGASLTQKARWLSQIAYKAPAGWKV</sequence>
<feature type="domain" description="DUF6538" evidence="2">
    <location>
        <begin position="10"/>
        <end position="65"/>
    </location>
</feature>
<keyword evidence="4" id="KW-1185">Reference proteome</keyword>
<evidence type="ECO:0000259" key="2">
    <source>
        <dbReference type="Pfam" id="PF20172"/>
    </source>
</evidence>
<dbReference type="EMBL" id="JBHSLU010000161">
    <property type="protein sequence ID" value="MFC5509340.1"/>
    <property type="molecule type" value="Genomic_DNA"/>
</dbReference>
<evidence type="ECO:0000313" key="4">
    <source>
        <dbReference type="Proteomes" id="UP001596060"/>
    </source>
</evidence>
<name>A0ABW0PA29_9HYPH</name>
<reference evidence="4" key="1">
    <citation type="journal article" date="2019" name="Int. J. Syst. Evol. Microbiol.">
        <title>The Global Catalogue of Microorganisms (GCM) 10K type strain sequencing project: providing services to taxonomists for standard genome sequencing and annotation.</title>
        <authorList>
            <consortium name="The Broad Institute Genomics Platform"/>
            <consortium name="The Broad Institute Genome Sequencing Center for Infectious Disease"/>
            <person name="Wu L."/>
            <person name="Ma J."/>
        </authorList>
    </citation>
    <scope>NUCLEOTIDE SEQUENCE [LARGE SCALE GENOMIC DNA]</scope>
    <source>
        <strain evidence="4">CCUG 43117</strain>
    </source>
</reference>
<organism evidence="3 4">
    <name type="scientific">Bosea massiliensis</name>
    <dbReference type="NCBI Taxonomy" id="151419"/>
    <lineage>
        <taxon>Bacteria</taxon>
        <taxon>Pseudomonadati</taxon>
        <taxon>Pseudomonadota</taxon>
        <taxon>Alphaproteobacteria</taxon>
        <taxon>Hyphomicrobiales</taxon>
        <taxon>Boseaceae</taxon>
        <taxon>Bosea</taxon>
    </lineage>
</organism>
<dbReference type="SUPFAM" id="SSF56349">
    <property type="entry name" value="DNA breaking-rejoining enzymes"/>
    <property type="match status" value="1"/>
</dbReference>
<dbReference type="RefSeq" id="WP_377818096.1">
    <property type="nucleotide sequence ID" value="NZ_JBHSLU010000161.1"/>
</dbReference>
<dbReference type="InterPro" id="IPR046668">
    <property type="entry name" value="DUF6538"/>
</dbReference>
<keyword evidence="1" id="KW-0233">DNA recombination</keyword>
<gene>
    <name evidence="3" type="ORF">ACFPN9_29425</name>
</gene>
<protein>
    <submittedName>
        <fullName evidence="3">DUF6538 domain-containing protein</fullName>
    </submittedName>
</protein>
<evidence type="ECO:0000313" key="3">
    <source>
        <dbReference type="EMBL" id="MFC5509340.1"/>
    </source>
</evidence>
<dbReference type="InterPro" id="IPR011010">
    <property type="entry name" value="DNA_brk_join_enz"/>
</dbReference>
<comment type="caution">
    <text evidence="3">The sequence shown here is derived from an EMBL/GenBank/DDBJ whole genome shotgun (WGS) entry which is preliminary data.</text>
</comment>
<dbReference type="InterPro" id="IPR013762">
    <property type="entry name" value="Integrase-like_cat_sf"/>
</dbReference>
<accession>A0ABW0PA29</accession>
<dbReference type="Proteomes" id="UP001596060">
    <property type="component" value="Unassembled WGS sequence"/>
</dbReference>
<evidence type="ECO:0000256" key="1">
    <source>
        <dbReference type="ARBA" id="ARBA00023172"/>
    </source>
</evidence>
<dbReference type="Gene3D" id="1.10.443.10">
    <property type="entry name" value="Intergrase catalytic core"/>
    <property type="match status" value="1"/>
</dbReference>